<dbReference type="PROSITE" id="PS50042">
    <property type="entry name" value="CNMP_BINDING_3"/>
    <property type="match status" value="1"/>
</dbReference>
<dbReference type="InterPro" id="IPR018490">
    <property type="entry name" value="cNMP-bd_dom_sf"/>
</dbReference>
<dbReference type="SUPFAM" id="SSF52540">
    <property type="entry name" value="P-loop containing nucleoside triphosphate hydrolases"/>
    <property type="match status" value="1"/>
</dbReference>
<name>A0A367ZUD9_9BACT</name>
<dbReference type="EMBL" id="QOQW01000001">
    <property type="protein sequence ID" value="RCK81764.1"/>
    <property type="molecule type" value="Genomic_DNA"/>
</dbReference>
<dbReference type="GO" id="GO:0051782">
    <property type="term" value="P:negative regulation of cell division"/>
    <property type="evidence" value="ECO:0007669"/>
    <property type="project" value="TreeGrafter"/>
</dbReference>
<dbReference type="InterPro" id="IPR025669">
    <property type="entry name" value="AAA_dom"/>
</dbReference>
<dbReference type="InterPro" id="IPR000595">
    <property type="entry name" value="cNMP-bd_dom"/>
</dbReference>
<dbReference type="Gene3D" id="3.40.50.300">
    <property type="entry name" value="P-loop containing nucleotide triphosphate hydrolases"/>
    <property type="match status" value="1"/>
</dbReference>
<sequence length="403" mass="45537">MIDLKNFSFFSTLPTREVEKIKKACRFNKFTSGTTILKEGETLEEFLLVVEGQVSVIKSHAGKKKTLFTLDPGDTYGEVEILNGTNALCTLVGYQDFQVMFIPRDFILRLIGLYPGFARETRELYSRRAPILLEHGLTKAVFGQIVTFFNVKGGAGKSVMSANTAVMLARQWRKRVVLVDLNLAFGDQAILLSLPCDRNIYELSLCRPPLKIAKIEEQLTPHSSGLKVLLPPPSPELANKIKTEFVEQVLEILRANYDFVIVDTHNQLTDLEMMILEMSDLIFLMMTMELTFVKNTKVLLDLLQRLKIPREKVKVVLNRAFKAMGLEPSRVESSLRYAISHFIPSEGDIVIPSINAGVPFVMQRLEGSPLFMAVDKLCQRLVGEEPEKGTWNMFSLIREVFGL</sequence>
<dbReference type="Proteomes" id="UP000252355">
    <property type="component" value="Unassembled WGS sequence"/>
</dbReference>
<dbReference type="InterPro" id="IPR050625">
    <property type="entry name" value="ParA/MinD_ATPase"/>
</dbReference>
<reference evidence="2 3" key="1">
    <citation type="submission" date="2018-05" db="EMBL/GenBank/DDBJ databases">
        <title>A metagenomic window into the 2 km-deep terrestrial subsurface aquifer revealed taxonomically and functionally diverse microbial community comprising novel uncultured bacterial lineages.</title>
        <authorList>
            <person name="Kadnikov V.V."/>
            <person name="Mardanov A.V."/>
            <person name="Beletsky A.V."/>
            <person name="Banks D."/>
            <person name="Pimenov N.V."/>
            <person name="Frank Y.A."/>
            <person name="Karnachuk O.V."/>
            <person name="Ravin N.V."/>
        </authorList>
    </citation>
    <scope>NUCLEOTIDE SEQUENCE [LARGE SCALE GENOMIC DNA]</scope>
    <source>
        <strain evidence="2">BY5</strain>
    </source>
</reference>
<evidence type="ECO:0000313" key="2">
    <source>
        <dbReference type="EMBL" id="RCK81764.1"/>
    </source>
</evidence>
<dbReference type="InterPro" id="IPR027417">
    <property type="entry name" value="P-loop_NTPase"/>
</dbReference>
<dbReference type="PANTHER" id="PTHR43384:SF13">
    <property type="entry name" value="SLR0110 PROTEIN"/>
    <property type="match status" value="1"/>
</dbReference>
<proteinExistence type="predicted"/>
<dbReference type="SMART" id="SM00100">
    <property type="entry name" value="cNMP"/>
    <property type="match status" value="1"/>
</dbReference>
<dbReference type="CDD" id="cd00038">
    <property type="entry name" value="CAP_ED"/>
    <property type="match status" value="1"/>
</dbReference>
<dbReference type="Gene3D" id="2.60.120.10">
    <property type="entry name" value="Jelly Rolls"/>
    <property type="match status" value="1"/>
</dbReference>
<dbReference type="PANTHER" id="PTHR43384">
    <property type="entry name" value="SEPTUM SITE-DETERMINING PROTEIN MIND HOMOLOG, CHLOROPLASTIC-RELATED"/>
    <property type="match status" value="1"/>
</dbReference>
<evidence type="ECO:0000313" key="3">
    <source>
        <dbReference type="Proteomes" id="UP000252355"/>
    </source>
</evidence>
<dbReference type="GO" id="GO:0005524">
    <property type="term" value="F:ATP binding"/>
    <property type="evidence" value="ECO:0007669"/>
    <property type="project" value="TreeGrafter"/>
</dbReference>
<dbReference type="SUPFAM" id="SSF51206">
    <property type="entry name" value="cAMP-binding domain-like"/>
    <property type="match status" value="1"/>
</dbReference>
<evidence type="ECO:0000259" key="1">
    <source>
        <dbReference type="PROSITE" id="PS50042"/>
    </source>
</evidence>
<dbReference type="Pfam" id="PF13614">
    <property type="entry name" value="AAA_31"/>
    <property type="match status" value="1"/>
</dbReference>
<dbReference type="GO" id="GO:0009898">
    <property type="term" value="C:cytoplasmic side of plasma membrane"/>
    <property type="evidence" value="ECO:0007669"/>
    <property type="project" value="TreeGrafter"/>
</dbReference>
<dbReference type="InterPro" id="IPR014710">
    <property type="entry name" value="RmlC-like_jellyroll"/>
</dbReference>
<gene>
    <name evidence="2" type="ORF">OZSIB_0898</name>
</gene>
<dbReference type="GO" id="GO:0016887">
    <property type="term" value="F:ATP hydrolysis activity"/>
    <property type="evidence" value="ECO:0007669"/>
    <property type="project" value="TreeGrafter"/>
</dbReference>
<protein>
    <submittedName>
        <fullName evidence="2">Type II/IV secretion system ATPase TadZ/CpaE, associated with Flp pilus assembly</fullName>
    </submittedName>
</protein>
<feature type="domain" description="Cyclic nucleotide-binding" evidence="1">
    <location>
        <begin position="9"/>
        <end position="128"/>
    </location>
</feature>
<dbReference type="GO" id="GO:0005829">
    <property type="term" value="C:cytosol"/>
    <property type="evidence" value="ECO:0007669"/>
    <property type="project" value="TreeGrafter"/>
</dbReference>
<dbReference type="Pfam" id="PF00027">
    <property type="entry name" value="cNMP_binding"/>
    <property type="match status" value="1"/>
</dbReference>
<organism evidence="2 3">
    <name type="scientific">Candidatus Ozemobacter sibiricus</name>
    <dbReference type="NCBI Taxonomy" id="2268124"/>
    <lineage>
        <taxon>Bacteria</taxon>
        <taxon>Candidatus Ozemobacteria</taxon>
        <taxon>Candidatus Ozemobacterales</taxon>
        <taxon>Candidatus Ozemobacteraceae</taxon>
        <taxon>Candidatus Ozemobacter</taxon>
    </lineage>
</organism>
<comment type="caution">
    <text evidence="2">The sequence shown here is derived from an EMBL/GenBank/DDBJ whole genome shotgun (WGS) entry which is preliminary data.</text>
</comment>
<accession>A0A367ZUD9</accession>
<dbReference type="AlphaFoldDB" id="A0A367ZUD9"/>